<evidence type="ECO:0000256" key="2">
    <source>
        <dbReference type="ARBA" id="ARBA00022679"/>
    </source>
</evidence>
<dbReference type="CDD" id="cd03784">
    <property type="entry name" value="GT1_Gtf-like"/>
    <property type="match status" value="1"/>
</dbReference>
<sequence length="502" mass="56155">MERVDLHRHRRQKMGSHEDTASEKPHAVCIPFPAQGHINPMLKLAILLNHKGFKITFVNTEHSHKRLLKSRGLNSLDNPLTDFHFKTIPDGLPPIDDNAMHQIPSLCESTQKNCLAPLRLLLEQLNSTRTATASPTSKVTCIVSDAIMTFAIEAAQEIGVPCALLRTTSATNLMCYLQIPRLIEMGICPLKDENCLTNGYLNTIINWVPGLIHLRLGDFPTFIRTTDPNDIMLNFITTESKRALTASAIILNTYDALENQVLNAMSSLCPPLYPVGPLQLFTNGRKVEPFGSSLWKEEPECLDWLSTKDSGSVIYVNFGSIACMNSQKFIELAWGLCNSGKNFLWIIREDLVEGEAAVLPRQFKEETEGRGFLAGWCDQEKVLNHPSVGGFLTHCGWNSIGDSLSSGVPIICWPFFGDQFLNCRYACSVWGTGMEIGNNVNRVEVESVVRELMDGVKGKEMKKRAKEWKERAEEAFGVGGSSWMNLDKLVKEVLLFKENNRK</sequence>
<dbReference type="FunFam" id="3.40.50.2000:FF:000027">
    <property type="entry name" value="Glycosyltransferase"/>
    <property type="match status" value="1"/>
</dbReference>
<comment type="caution">
    <text evidence="7">The sequence shown here is derived from an EMBL/GenBank/DDBJ whole genome shotgun (WGS) entry which is preliminary data.</text>
</comment>
<evidence type="ECO:0000256" key="4">
    <source>
        <dbReference type="RuleBase" id="RU003718"/>
    </source>
</evidence>
<dbReference type="PROSITE" id="PS00375">
    <property type="entry name" value="UDPGT"/>
    <property type="match status" value="1"/>
</dbReference>
<comment type="catalytic activity">
    <reaction evidence="3">
        <text>7-deoxyloganetin + UDP-alpha-D-glucose = 7-deoxyloganin + UDP + H(+)</text>
        <dbReference type="Rhea" id="RHEA:39899"/>
        <dbReference type="ChEBI" id="CHEBI:15378"/>
        <dbReference type="ChEBI" id="CHEBI:18370"/>
        <dbReference type="ChEBI" id="CHEBI:58223"/>
        <dbReference type="ChEBI" id="CHEBI:58885"/>
        <dbReference type="ChEBI" id="CHEBI:76849"/>
        <dbReference type="EC" id="2.4.1.324"/>
    </reaction>
</comment>
<dbReference type="PANTHER" id="PTHR11926">
    <property type="entry name" value="GLUCOSYL/GLUCURONOSYL TRANSFERASES"/>
    <property type="match status" value="1"/>
</dbReference>
<evidence type="ECO:0000256" key="5">
    <source>
        <dbReference type="RuleBase" id="RU362057"/>
    </source>
</evidence>
<organism evidence="7 8">
    <name type="scientific">Abeliophyllum distichum</name>
    <dbReference type="NCBI Taxonomy" id="126358"/>
    <lineage>
        <taxon>Eukaryota</taxon>
        <taxon>Viridiplantae</taxon>
        <taxon>Streptophyta</taxon>
        <taxon>Embryophyta</taxon>
        <taxon>Tracheophyta</taxon>
        <taxon>Spermatophyta</taxon>
        <taxon>Magnoliopsida</taxon>
        <taxon>eudicotyledons</taxon>
        <taxon>Gunneridae</taxon>
        <taxon>Pentapetalae</taxon>
        <taxon>asterids</taxon>
        <taxon>lamiids</taxon>
        <taxon>Lamiales</taxon>
        <taxon>Oleaceae</taxon>
        <taxon>Forsythieae</taxon>
        <taxon>Abeliophyllum</taxon>
    </lineage>
</organism>
<dbReference type="Pfam" id="PF00201">
    <property type="entry name" value="UDPGT"/>
    <property type="match status" value="1"/>
</dbReference>
<reference evidence="8" key="1">
    <citation type="submission" date="2024-07" db="EMBL/GenBank/DDBJ databases">
        <title>Two chromosome-level genome assemblies of Korean endemic species Abeliophyllum distichum and Forsythia ovata (Oleaceae).</title>
        <authorList>
            <person name="Jang H."/>
        </authorList>
    </citation>
    <scope>NUCLEOTIDE SEQUENCE [LARGE SCALE GENOMIC DNA]</scope>
</reference>
<name>A0ABD1UL86_9LAMI</name>
<protein>
    <recommendedName>
        <fullName evidence="5">Glycosyltransferase</fullName>
        <ecNumber evidence="5">2.4.1.-</ecNumber>
    </recommendedName>
</protein>
<accession>A0ABD1UL86</accession>
<dbReference type="InterPro" id="IPR035595">
    <property type="entry name" value="UDP_glycos_trans_CS"/>
</dbReference>
<keyword evidence="4" id="KW-0328">Glycosyltransferase</keyword>
<dbReference type="PANTHER" id="PTHR11926:SF1445">
    <property type="entry name" value="GLYCOSYLTRANSFERASE"/>
    <property type="match status" value="1"/>
</dbReference>
<feature type="compositionally biased region" description="Basic and acidic residues" evidence="6">
    <location>
        <begin position="15"/>
        <end position="24"/>
    </location>
</feature>
<feature type="compositionally biased region" description="Basic residues" evidence="6">
    <location>
        <begin position="1"/>
        <end position="14"/>
    </location>
</feature>
<feature type="region of interest" description="Disordered" evidence="6">
    <location>
        <begin position="1"/>
        <end position="24"/>
    </location>
</feature>
<dbReference type="Gene3D" id="3.40.50.2000">
    <property type="entry name" value="Glycogen Phosphorylase B"/>
    <property type="match status" value="2"/>
</dbReference>
<keyword evidence="8" id="KW-1185">Reference proteome</keyword>
<dbReference type="Proteomes" id="UP001604336">
    <property type="component" value="Unassembled WGS sequence"/>
</dbReference>
<evidence type="ECO:0000313" key="7">
    <source>
        <dbReference type="EMBL" id="KAL2525767.1"/>
    </source>
</evidence>
<evidence type="ECO:0000256" key="6">
    <source>
        <dbReference type="SAM" id="MobiDB-lite"/>
    </source>
</evidence>
<proteinExistence type="inferred from homology"/>
<dbReference type="FunFam" id="3.40.50.2000:FF:000055">
    <property type="entry name" value="Glycosyltransferase"/>
    <property type="match status" value="1"/>
</dbReference>
<dbReference type="AlphaFoldDB" id="A0ABD1UL86"/>
<keyword evidence="2 4" id="KW-0808">Transferase</keyword>
<dbReference type="InterPro" id="IPR002213">
    <property type="entry name" value="UDP_glucos_trans"/>
</dbReference>
<dbReference type="SUPFAM" id="SSF53756">
    <property type="entry name" value="UDP-Glycosyltransferase/glycogen phosphorylase"/>
    <property type="match status" value="1"/>
</dbReference>
<comment type="similarity">
    <text evidence="1 4">Belongs to the UDP-glycosyltransferase family.</text>
</comment>
<evidence type="ECO:0000313" key="8">
    <source>
        <dbReference type="Proteomes" id="UP001604336"/>
    </source>
</evidence>
<evidence type="ECO:0000256" key="1">
    <source>
        <dbReference type="ARBA" id="ARBA00009995"/>
    </source>
</evidence>
<dbReference type="EC" id="2.4.1.-" evidence="5"/>
<evidence type="ECO:0000256" key="3">
    <source>
        <dbReference type="ARBA" id="ARBA00051003"/>
    </source>
</evidence>
<dbReference type="GO" id="GO:0035251">
    <property type="term" value="F:UDP-glucosyltransferase activity"/>
    <property type="evidence" value="ECO:0007669"/>
    <property type="project" value="UniProtKB-ARBA"/>
</dbReference>
<dbReference type="EMBL" id="JBFOLK010000003">
    <property type="protein sequence ID" value="KAL2525767.1"/>
    <property type="molecule type" value="Genomic_DNA"/>
</dbReference>
<gene>
    <name evidence="7" type="ORF">Adt_10821</name>
</gene>